<accession>I7MM52</accession>
<feature type="region of interest" description="Disordered" evidence="2">
    <location>
        <begin position="514"/>
        <end position="533"/>
    </location>
</feature>
<name>I7MM52_TETTS</name>
<dbReference type="AlphaFoldDB" id="I7MM52"/>
<evidence type="ECO:0000313" key="3">
    <source>
        <dbReference type="EMBL" id="EAS03979.2"/>
    </source>
</evidence>
<sequence length="610" mass="71837">MAQNQNSDSFEQESDFEDFIKTNKNFQSYLSDLPASKNMTQSHSLEKQIPNNRFIRGNKVVVVSNGYRRERDLQKFQIHKQNDQYLQEKGISELETQTSSVNITPKQQINKIAQKIFRKGFQTFLQPKEIPFSINQSQQQQNLYYVGGLNNFVQSPRQFQAIQSESKAQQQLQQQKQILQNNNSKMKIKDKQNLQSQDQLCNISHFKIIKREQSHPDLAIISRKNSRMYFEKDFNSLQQQTESSEQYNQFLTKSQCDVSNQLNQQPLTSSSLLSLQNLSNIQTPVFKMNVNPVTQQIEIQGQKYLKKGQSKENKLIQNENLVMKNEILASKLSSLQNLKDKTNINKINIVKIIQKQNKQLQKRNQLQKQQQIQDQNKVNILQEKEQEENSKKYFEIIQKQFLDIETFQNDQNTQTSLNEEIRLNDCEQENEIPNFLSLNSLKSNICNQQDKVNSLKFLSKNEISSQLIKTSNEDQLSSFNQIPHSLNQISETCNQYIDQSLNSLQMSYLQKRTSFNESSQQSQTPRTRSSFDHIRQIKKQSDNRPSEKFTLMLQISKQNVQQNIHQKFDLYKNKQKNLLLEKYNFDTYRFKQIQTKIKQTQSRLYNNNLI</sequence>
<dbReference type="EMBL" id="GG662464">
    <property type="protein sequence ID" value="EAS03979.2"/>
    <property type="molecule type" value="Genomic_DNA"/>
</dbReference>
<evidence type="ECO:0000313" key="4">
    <source>
        <dbReference type="Proteomes" id="UP000009168"/>
    </source>
</evidence>
<dbReference type="GeneID" id="7828362"/>
<reference evidence="4" key="1">
    <citation type="journal article" date="2006" name="PLoS Biol.">
        <title>Macronuclear genome sequence of the ciliate Tetrahymena thermophila, a model eukaryote.</title>
        <authorList>
            <person name="Eisen J.A."/>
            <person name="Coyne R.S."/>
            <person name="Wu M."/>
            <person name="Wu D."/>
            <person name="Thiagarajan M."/>
            <person name="Wortman J.R."/>
            <person name="Badger J.H."/>
            <person name="Ren Q."/>
            <person name="Amedeo P."/>
            <person name="Jones K.M."/>
            <person name="Tallon L.J."/>
            <person name="Delcher A.L."/>
            <person name="Salzberg S.L."/>
            <person name="Silva J.C."/>
            <person name="Haas B.J."/>
            <person name="Majoros W.H."/>
            <person name="Farzad M."/>
            <person name="Carlton J.M."/>
            <person name="Smith R.K. Jr."/>
            <person name="Garg J."/>
            <person name="Pearlman R.E."/>
            <person name="Karrer K.M."/>
            <person name="Sun L."/>
            <person name="Manning G."/>
            <person name="Elde N.C."/>
            <person name="Turkewitz A.P."/>
            <person name="Asai D.J."/>
            <person name="Wilkes D.E."/>
            <person name="Wang Y."/>
            <person name="Cai H."/>
            <person name="Collins K."/>
            <person name="Stewart B.A."/>
            <person name="Lee S.R."/>
            <person name="Wilamowska K."/>
            <person name="Weinberg Z."/>
            <person name="Ruzzo W.L."/>
            <person name="Wloga D."/>
            <person name="Gaertig J."/>
            <person name="Frankel J."/>
            <person name="Tsao C.-C."/>
            <person name="Gorovsky M.A."/>
            <person name="Keeling P.J."/>
            <person name="Waller R.F."/>
            <person name="Patron N.J."/>
            <person name="Cherry J.M."/>
            <person name="Stover N.A."/>
            <person name="Krieger C.J."/>
            <person name="del Toro C."/>
            <person name="Ryder H.F."/>
            <person name="Williamson S.C."/>
            <person name="Barbeau R.A."/>
            <person name="Hamilton E.P."/>
            <person name="Orias E."/>
        </authorList>
    </citation>
    <scope>NUCLEOTIDE SEQUENCE [LARGE SCALE GENOMIC DNA]</scope>
    <source>
        <strain evidence="4">SB210</strain>
    </source>
</reference>
<protein>
    <submittedName>
        <fullName evidence="3">Uncharacterized protein</fullName>
    </submittedName>
</protein>
<feature type="coiled-coil region" evidence="1">
    <location>
        <begin position="162"/>
        <end position="189"/>
    </location>
</feature>
<feature type="compositionally biased region" description="Low complexity" evidence="2">
    <location>
        <begin position="518"/>
        <end position="528"/>
    </location>
</feature>
<keyword evidence="1" id="KW-0175">Coiled coil</keyword>
<dbReference type="InParanoid" id="I7MM52"/>
<dbReference type="Proteomes" id="UP000009168">
    <property type="component" value="Unassembled WGS sequence"/>
</dbReference>
<dbReference type="KEGG" id="tet:TTHERM_00458170"/>
<proteinExistence type="predicted"/>
<gene>
    <name evidence="3" type="ORF">TTHERM_00458170</name>
</gene>
<evidence type="ECO:0000256" key="1">
    <source>
        <dbReference type="SAM" id="Coils"/>
    </source>
</evidence>
<evidence type="ECO:0000256" key="2">
    <source>
        <dbReference type="SAM" id="MobiDB-lite"/>
    </source>
</evidence>
<organism evidence="3 4">
    <name type="scientific">Tetrahymena thermophila (strain SB210)</name>
    <dbReference type="NCBI Taxonomy" id="312017"/>
    <lineage>
        <taxon>Eukaryota</taxon>
        <taxon>Sar</taxon>
        <taxon>Alveolata</taxon>
        <taxon>Ciliophora</taxon>
        <taxon>Intramacronucleata</taxon>
        <taxon>Oligohymenophorea</taxon>
        <taxon>Hymenostomatida</taxon>
        <taxon>Tetrahymenina</taxon>
        <taxon>Tetrahymenidae</taxon>
        <taxon>Tetrahymena</taxon>
    </lineage>
</organism>
<dbReference type="RefSeq" id="XP_001024224.2">
    <property type="nucleotide sequence ID" value="XM_001024224.2"/>
</dbReference>
<keyword evidence="4" id="KW-1185">Reference proteome</keyword>